<feature type="repeat" description="PPR" evidence="2">
    <location>
        <begin position="97"/>
        <end position="131"/>
    </location>
</feature>
<dbReference type="GO" id="GO:0009451">
    <property type="term" value="P:RNA modification"/>
    <property type="evidence" value="ECO:0007669"/>
    <property type="project" value="InterPro"/>
</dbReference>
<sequence>MISGLGQNGFGHQALEIFSKMLADGEKPNMVTFATVFSASSQLKQIALGKSLHGFSLKYGFMDKVDIIFQTSLLHMYANSGNIHHARKIFDEMSERNMVSWNIIMDAFFSNGLFGKALSLFKEMISAGWRYPRSSIITLVLQICGISTDIRMGKEVHGFMLKCIKGILDPESALECNSIIDMYIKAGDLESAILLFDRMPERNLVTWTTLILGYGIHGLSVEALEAFNEMKRSGISPDEIAFIAILSACNHGGLLNEGRELSIL</sequence>
<evidence type="ECO:0008006" key="5">
    <source>
        <dbReference type="Google" id="ProtNLM"/>
    </source>
</evidence>
<dbReference type="FunFam" id="1.25.40.10:FF:000344">
    <property type="entry name" value="Pentatricopeptide repeat-containing protein"/>
    <property type="match status" value="1"/>
</dbReference>
<dbReference type="PANTHER" id="PTHR24015">
    <property type="entry name" value="OS07G0578800 PROTEIN-RELATED"/>
    <property type="match status" value="1"/>
</dbReference>
<comment type="caution">
    <text evidence="3">The sequence shown here is derived from an EMBL/GenBank/DDBJ whole genome shotgun (WGS) entry which is preliminary data.</text>
</comment>
<dbReference type="EMBL" id="JADCNM010000012">
    <property type="protein sequence ID" value="KAG0459943.1"/>
    <property type="molecule type" value="Genomic_DNA"/>
</dbReference>
<reference evidence="3 4" key="1">
    <citation type="journal article" date="2020" name="Nat. Food">
        <title>A phased Vanilla planifolia genome enables genetic improvement of flavour and production.</title>
        <authorList>
            <person name="Hasing T."/>
            <person name="Tang H."/>
            <person name="Brym M."/>
            <person name="Khazi F."/>
            <person name="Huang T."/>
            <person name="Chambers A.H."/>
        </authorList>
    </citation>
    <scope>NUCLEOTIDE SEQUENCE [LARGE SCALE GENOMIC DNA]</scope>
    <source>
        <tissue evidence="3">Leaf</tissue>
    </source>
</reference>
<accession>A0A835PVX5</accession>
<dbReference type="InterPro" id="IPR002885">
    <property type="entry name" value="PPR_rpt"/>
</dbReference>
<dbReference type="PANTHER" id="PTHR24015:SF1903">
    <property type="entry name" value="OS05G0305300 PROTEIN"/>
    <property type="match status" value="1"/>
</dbReference>
<dbReference type="Proteomes" id="UP000639772">
    <property type="component" value="Chromosome 12"/>
</dbReference>
<dbReference type="PROSITE" id="PS51375">
    <property type="entry name" value="PPR"/>
    <property type="match status" value="5"/>
</dbReference>
<gene>
    <name evidence="3" type="ORF">HPP92_023071</name>
</gene>
<feature type="repeat" description="PPR" evidence="2">
    <location>
        <begin position="172"/>
        <end position="202"/>
    </location>
</feature>
<proteinExistence type="predicted"/>
<dbReference type="NCBIfam" id="TIGR00756">
    <property type="entry name" value="PPR"/>
    <property type="match status" value="5"/>
</dbReference>
<dbReference type="Pfam" id="PF13041">
    <property type="entry name" value="PPR_2"/>
    <property type="match status" value="1"/>
</dbReference>
<dbReference type="Gene3D" id="1.25.40.10">
    <property type="entry name" value="Tetratricopeptide repeat domain"/>
    <property type="match status" value="3"/>
</dbReference>
<dbReference type="InterPro" id="IPR046960">
    <property type="entry name" value="PPR_At4g14850-like_plant"/>
</dbReference>
<feature type="repeat" description="PPR" evidence="2">
    <location>
        <begin position="203"/>
        <end position="237"/>
    </location>
</feature>
<feature type="repeat" description="PPR" evidence="2">
    <location>
        <begin position="1"/>
        <end position="28"/>
    </location>
</feature>
<keyword evidence="1" id="KW-0677">Repeat</keyword>
<dbReference type="Pfam" id="PF01535">
    <property type="entry name" value="PPR"/>
    <property type="match status" value="3"/>
</dbReference>
<dbReference type="InterPro" id="IPR011990">
    <property type="entry name" value="TPR-like_helical_dom_sf"/>
</dbReference>
<evidence type="ECO:0000313" key="4">
    <source>
        <dbReference type="Proteomes" id="UP000639772"/>
    </source>
</evidence>
<name>A0A835PVX5_VANPL</name>
<organism evidence="3 4">
    <name type="scientific">Vanilla planifolia</name>
    <name type="common">Vanilla</name>
    <dbReference type="NCBI Taxonomy" id="51239"/>
    <lineage>
        <taxon>Eukaryota</taxon>
        <taxon>Viridiplantae</taxon>
        <taxon>Streptophyta</taxon>
        <taxon>Embryophyta</taxon>
        <taxon>Tracheophyta</taxon>
        <taxon>Spermatophyta</taxon>
        <taxon>Magnoliopsida</taxon>
        <taxon>Liliopsida</taxon>
        <taxon>Asparagales</taxon>
        <taxon>Orchidaceae</taxon>
        <taxon>Vanilloideae</taxon>
        <taxon>Vanilleae</taxon>
        <taxon>Vanilla</taxon>
    </lineage>
</organism>
<dbReference type="FunFam" id="1.25.40.10:FF:000144">
    <property type="entry name" value="Pentatricopeptide repeat-containing protein, mitochondrial"/>
    <property type="match status" value="1"/>
</dbReference>
<evidence type="ECO:0000313" key="3">
    <source>
        <dbReference type="EMBL" id="KAG0459943.1"/>
    </source>
</evidence>
<dbReference type="AlphaFoldDB" id="A0A835PVX5"/>
<feature type="repeat" description="PPR" evidence="2">
    <location>
        <begin position="66"/>
        <end position="96"/>
    </location>
</feature>
<dbReference type="GO" id="GO:0003723">
    <property type="term" value="F:RNA binding"/>
    <property type="evidence" value="ECO:0007669"/>
    <property type="project" value="InterPro"/>
</dbReference>
<dbReference type="OrthoDB" id="775425at2759"/>
<protein>
    <recommendedName>
        <fullName evidence="5">Pentatricopeptide repeat-containing protein</fullName>
    </recommendedName>
</protein>
<evidence type="ECO:0000256" key="2">
    <source>
        <dbReference type="PROSITE-ProRule" id="PRU00708"/>
    </source>
</evidence>
<evidence type="ECO:0000256" key="1">
    <source>
        <dbReference type="ARBA" id="ARBA00022737"/>
    </source>
</evidence>